<evidence type="ECO:0000313" key="1">
    <source>
        <dbReference type="EMBL" id="XBL15937.1"/>
    </source>
</evidence>
<dbReference type="RefSeq" id="WP_308993691.1">
    <property type="nucleotide sequence ID" value="NZ_CP155618.1"/>
</dbReference>
<evidence type="ECO:0008006" key="3">
    <source>
        <dbReference type="Google" id="ProtNLM"/>
    </source>
</evidence>
<gene>
    <name evidence="1" type="ORF">QLS71_007945</name>
</gene>
<reference evidence="1" key="1">
    <citation type="submission" date="2024-04" db="EMBL/GenBank/DDBJ databases">
        <title>Mariniflexile litorale, isolated from the shallow sediments of the Sea of Japan.</title>
        <authorList>
            <person name="Romanenko L."/>
            <person name="Isaeva M."/>
        </authorList>
    </citation>
    <scope>NUCLEOTIDE SEQUENCE [LARGE SCALE GENOMIC DNA]</scope>
    <source>
        <strain evidence="1">KMM 9835</strain>
    </source>
</reference>
<dbReference type="Proteomes" id="UP001224325">
    <property type="component" value="Chromosome"/>
</dbReference>
<keyword evidence="2" id="KW-1185">Reference proteome</keyword>
<organism evidence="1 2">
    <name type="scientific">Mariniflexile litorale</name>
    <dbReference type="NCBI Taxonomy" id="3045158"/>
    <lineage>
        <taxon>Bacteria</taxon>
        <taxon>Pseudomonadati</taxon>
        <taxon>Bacteroidota</taxon>
        <taxon>Flavobacteriia</taxon>
        <taxon>Flavobacteriales</taxon>
        <taxon>Flavobacteriaceae</taxon>
        <taxon>Mariniflexile</taxon>
    </lineage>
</organism>
<evidence type="ECO:0000313" key="2">
    <source>
        <dbReference type="Proteomes" id="UP001224325"/>
    </source>
</evidence>
<accession>A0AAU7ELE7</accession>
<dbReference type="InterPro" id="IPR013783">
    <property type="entry name" value="Ig-like_fold"/>
</dbReference>
<dbReference type="KEGG" id="mlil:QLS71_007945"/>
<dbReference type="EMBL" id="CP155618">
    <property type="protein sequence ID" value="XBL15937.1"/>
    <property type="molecule type" value="Genomic_DNA"/>
</dbReference>
<dbReference type="Gene3D" id="2.60.40.10">
    <property type="entry name" value="Immunoglobulins"/>
    <property type="match status" value="3"/>
</dbReference>
<proteinExistence type="predicted"/>
<sequence length="309" mass="34523">MLTTLLFSCDDILEENITDDIVQTSSPSEGVTIDGNTVQFSWFVLDGADDYRIQIIKGSQVVEVDSLITTNTFNYILNPGNYQWQVRGENFAYSTAYTFPVNFSVKISDDLSNQKVSLLTPSIDFYTNNANLTCTWEKFTTATSYNFELIKNLSGEQTVLQQPDLSTNSYTIDASKFDEDAKYIWKVKALNATSETETVFSQRSIFIDRVAPNQPVLTLPADQGTTTTKTVTFSWTNGTDSGNVKSTITYTIEVASDINFNTTIHSAKITTNTYQYTFVTAGTYHWRVKAIDKATNASDYSIARSVVVQ</sequence>
<dbReference type="AlphaFoldDB" id="A0AAU7ELE7"/>
<name>A0AAU7ELE7_9FLAO</name>
<protein>
    <recommendedName>
        <fullName evidence="3">Fibronectin type-III domain-containing protein</fullName>
    </recommendedName>
</protein>